<comment type="caution">
    <text evidence="1">The sequence shown here is derived from an EMBL/GenBank/DDBJ whole genome shotgun (WGS) entry which is preliminary data.</text>
</comment>
<evidence type="ECO:0000313" key="2">
    <source>
        <dbReference type="Proteomes" id="UP000887013"/>
    </source>
</evidence>
<dbReference type="Proteomes" id="UP000887013">
    <property type="component" value="Unassembled WGS sequence"/>
</dbReference>
<keyword evidence="2" id="KW-1185">Reference proteome</keyword>
<name>A0A8X6MY54_NEPPI</name>
<dbReference type="AlphaFoldDB" id="A0A8X6MY54"/>
<sequence length="76" mass="8992">MFNGICNWGQLLLRWMSAGTYNISSKADSIGQNIVDESYSLHTSMVWNICVYVEITTEFDDLKEFWHFFTFKVQRK</sequence>
<gene>
    <name evidence="1" type="ORF">NPIL_663561</name>
</gene>
<accession>A0A8X6MY54</accession>
<organism evidence="1 2">
    <name type="scientific">Nephila pilipes</name>
    <name type="common">Giant wood spider</name>
    <name type="synonym">Nephila maculata</name>
    <dbReference type="NCBI Taxonomy" id="299642"/>
    <lineage>
        <taxon>Eukaryota</taxon>
        <taxon>Metazoa</taxon>
        <taxon>Ecdysozoa</taxon>
        <taxon>Arthropoda</taxon>
        <taxon>Chelicerata</taxon>
        <taxon>Arachnida</taxon>
        <taxon>Araneae</taxon>
        <taxon>Araneomorphae</taxon>
        <taxon>Entelegynae</taxon>
        <taxon>Araneoidea</taxon>
        <taxon>Nephilidae</taxon>
        <taxon>Nephila</taxon>
    </lineage>
</organism>
<protein>
    <submittedName>
        <fullName evidence="1">Uncharacterized protein</fullName>
    </submittedName>
</protein>
<evidence type="ECO:0000313" key="1">
    <source>
        <dbReference type="EMBL" id="GFS83674.1"/>
    </source>
</evidence>
<reference evidence="1" key="1">
    <citation type="submission" date="2020-08" db="EMBL/GenBank/DDBJ databases">
        <title>Multicomponent nature underlies the extraordinary mechanical properties of spider dragline silk.</title>
        <authorList>
            <person name="Kono N."/>
            <person name="Nakamura H."/>
            <person name="Mori M."/>
            <person name="Yoshida Y."/>
            <person name="Ohtoshi R."/>
            <person name="Malay A.D."/>
            <person name="Moran D.A.P."/>
            <person name="Tomita M."/>
            <person name="Numata K."/>
            <person name="Arakawa K."/>
        </authorList>
    </citation>
    <scope>NUCLEOTIDE SEQUENCE</scope>
</reference>
<dbReference type="EMBL" id="BMAW01051995">
    <property type="protein sequence ID" value="GFS83674.1"/>
    <property type="molecule type" value="Genomic_DNA"/>
</dbReference>
<proteinExistence type="predicted"/>